<dbReference type="UniPathway" id="UPA00028">
    <property type="reaction ID" value="UER00004"/>
</dbReference>
<keyword evidence="7 11" id="KW-0521">NADP</keyword>
<evidence type="ECO:0000256" key="3">
    <source>
        <dbReference type="ARBA" id="ARBA00007870"/>
    </source>
</evidence>
<dbReference type="RefSeq" id="WP_005606194.1">
    <property type="nucleotide sequence ID" value="NZ_CP102283.1"/>
</dbReference>
<dbReference type="AlphaFoldDB" id="C8NIB1"/>
<evidence type="ECO:0000256" key="8">
    <source>
        <dbReference type="ARBA" id="ARBA00023002"/>
    </source>
</evidence>
<evidence type="ECO:0000256" key="11">
    <source>
        <dbReference type="RuleBase" id="RU362068"/>
    </source>
</evidence>
<accession>C8NIB1</accession>
<dbReference type="GeneID" id="78412577"/>
<dbReference type="InterPro" id="IPR050838">
    <property type="entry name" value="Ketopantoate_reductase"/>
</dbReference>
<dbReference type="NCBIfam" id="NF005088">
    <property type="entry name" value="PRK06522.1-2"/>
    <property type="match status" value="1"/>
</dbReference>
<evidence type="ECO:0000256" key="7">
    <source>
        <dbReference type="ARBA" id="ARBA00022857"/>
    </source>
</evidence>
<dbReference type="eggNOG" id="COG1893">
    <property type="taxonomic scope" value="Bacteria"/>
</dbReference>
<dbReference type="PANTHER" id="PTHR43765">
    <property type="entry name" value="2-DEHYDROPANTOATE 2-REDUCTASE-RELATED"/>
    <property type="match status" value="1"/>
</dbReference>
<dbReference type="GO" id="GO:0015940">
    <property type="term" value="P:pantothenate biosynthetic process"/>
    <property type="evidence" value="ECO:0007669"/>
    <property type="project" value="UniProtKB-UniPathway"/>
</dbReference>
<feature type="domain" description="Ketopantoate reductase C-terminal" evidence="13">
    <location>
        <begin position="182"/>
        <end position="302"/>
    </location>
</feature>
<evidence type="ECO:0000256" key="4">
    <source>
        <dbReference type="ARBA" id="ARBA00013014"/>
    </source>
</evidence>
<evidence type="ECO:0000259" key="12">
    <source>
        <dbReference type="Pfam" id="PF02558"/>
    </source>
</evidence>
<dbReference type="Pfam" id="PF02558">
    <property type="entry name" value="ApbA"/>
    <property type="match status" value="1"/>
</dbReference>
<gene>
    <name evidence="14" type="primary">apbA</name>
    <name evidence="14" type="ORF">HMPREF0444_1656</name>
</gene>
<comment type="function">
    <text evidence="1 11">Catalyzes the NADPH-dependent reduction of ketopantoate into pantoic acid.</text>
</comment>
<dbReference type="STRING" id="638301.HMPREF0444_1656"/>
<protein>
    <recommendedName>
        <fullName evidence="5 11">2-dehydropantoate 2-reductase</fullName>
        <ecNumber evidence="4 11">1.1.1.169</ecNumber>
    </recommendedName>
    <alternativeName>
        <fullName evidence="9 11">Ketopantoate reductase</fullName>
    </alternativeName>
</protein>
<reference evidence="14 15" key="1">
    <citation type="submission" date="2009-08" db="EMBL/GenBank/DDBJ databases">
        <authorList>
            <person name="Muzny D."/>
            <person name="Qin X."/>
            <person name="Deng J."/>
            <person name="Jiang H."/>
            <person name="Liu Y."/>
            <person name="Qu J."/>
            <person name="Song X.-Z."/>
            <person name="Zhang L."/>
            <person name="Thornton R."/>
            <person name="Coyle M."/>
            <person name="Francisco L."/>
            <person name="Jackson L."/>
            <person name="Javaid M."/>
            <person name="Korchina V."/>
            <person name="Kovar C."/>
            <person name="Mata R."/>
            <person name="Mathew T."/>
            <person name="Ngo R."/>
            <person name="Nguyen L."/>
            <person name="Nguyen N."/>
            <person name="Okwuonu G."/>
            <person name="Ongeri F."/>
            <person name="Pham C."/>
            <person name="Simmons D."/>
            <person name="Wilczek-Boney K."/>
            <person name="Hale W."/>
            <person name="Jakkamsetti A."/>
            <person name="Pham P."/>
            <person name="Ruth R."/>
            <person name="San Lucas F."/>
            <person name="Warren J."/>
            <person name="Zhang J."/>
            <person name="Zhao Z."/>
            <person name="Zhou C."/>
            <person name="Zhu D."/>
            <person name="Lee S."/>
            <person name="Bess C."/>
            <person name="Blankenburg K."/>
            <person name="Forbes L."/>
            <person name="Fu Q."/>
            <person name="Gubbala S."/>
            <person name="Hirani K."/>
            <person name="Jayaseelan J.C."/>
            <person name="Lara F."/>
            <person name="Munidasa M."/>
            <person name="Palculict T."/>
            <person name="Patil S."/>
            <person name="Pu L.-L."/>
            <person name="Saada N."/>
            <person name="Tang L."/>
            <person name="Weissenberger G."/>
            <person name="Zhu Y."/>
            <person name="Hemphill L."/>
            <person name="Shang Y."/>
            <person name="Youmans B."/>
            <person name="Ayvaz T."/>
            <person name="Ross M."/>
            <person name="Santibanez J."/>
            <person name="Aqrawi P."/>
            <person name="Gross S."/>
            <person name="Joshi V."/>
            <person name="Fowler G."/>
            <person name="Nazareth L."/>
            <person name="Reid J."/>
            <person name="Worley K."/>
            <person name="Petrosino J."/>
            <person name="Highlander S."/>
            <person name="Gibbs R."/>
        </authorList>
    </citation>
    <scope>NUCLEOTIDE SEQUENCE [LARGE SCALE GENOMIC DNA]</scope>
    <source>
        <strain evidence="14 15">ATCC 49175</strain>
    </source>
</reference>
<comment type="catalytic activity">
    <reaction evidence="10 11">
        <text>(R)-pantoate + NADP(+) = 2-dehydropantoate + NADPH + H(+)</text>
        <dbReference type="Rhea" id="RHEA:16233"/>
        <dbReference type="ChEBI" id="CHEBI:11561"/>
        <dbReference type="ChEBI" id="CHEBI:15378"/>
        <dbReference type="ChEBI" id="CHEBI:15980"/>
        <dbReference type="ChEBI" id="CHEBI:57783"/>
        <dbReference type="ChEBI" id="CHEBI:58349"/>
        <dbReference type="EC" id="1.1.1.169"/>
    </reaction>
</comment>
<dbReference type="NCBIfam" id="TIGR00745">
    <property type="entry name" value="apbA_panE"/>
    <property type="match status" value="1"/>
</dbReference>
<evidence type="ECO:0000313" key="15">
    <source>
        <dbReference type="Proteomes" id="UP000005926"/>
    </source>
</evidence>
<dbReference type="InterPro" id="IPR036291">
    <property type="entry name" value="NAD(P)-bd_dom_sf"/>
</dbReference>
<comment type="similarity">
    <text evidence="3 11">Belongs to the ketopantoate reductase family.</text>
</comment>
<dbReference type="Pfam" id="PF08546">
    <property type="entry name" value="ApbA_C"/>
    <property type="match status" value="1"/>
</dbReference>
<evidence type="ECO:0000256" key="2">
    <source>
        <dbReference type="ARBA" id="ARBA00004994"/>
    </source>
</evidence>
<dbReference type="Proteomes" id="UP000005926">
    <property type="component" value="Unassembled WGS sequence"/>
</dbReference>
<name>C8NIB1_9LACT</name>
<sequence length="308" mass="33683">MKIAIAGAGAMGCRFGYMLTKTGQEVTLIDEWPAHIEAIQKNGLKVVDGENTDTIDIKIIRPEEATEEVDVVIAFTKSMKLGEMLEKIKAIIHEDTKVLCLLNGLGHEDTMAKYVPRKNIIMGVTIWTAGIIEPGVARLGGTGTVEMQAADPSGVAIAKELVEVMDKAGLNASYSEDVHFSTWRKACVNGTMNATCAILDANIGEVFDTSTAEAIVMQIIAEFVAVAEKEGVHLDPAAMKDYVYTASNKVRGHYPSMHQDLIQNHRFTEVDFLNGFVARKGKEYGIPTPYCQLITELIHAKEDILKVK</sequence>
<dbReference type="EMBL" id="ACKZ01000026">
    <property type="protein sequence ID" value="EEW36667.1"/>
    <property type="molecule type" value="Genomic_DNA"/>
</dbReference>
<dbReference type="InterPro" id="IPR013332">
    <property type="entry name" value="KPR_N"/>
</dbReference>
<comment type="caution">
    <text evidence="14">The sequence shown here is derived from an EMBL/GenBank/DDBJ whole genome shotgun (WGS) entry which is preliminary data.</text>
</comment>
<dbReference type="SUPFAM" id="SSF51735">
    <property type="entry name" value="NAD(P)-binding Rossmann-fold domains"/>
    <property type="match status" value="1"/>
</dbReference>
<keyword evidence="15" id="KW-1185">Reference proteome</keyword>
<evidence type="ECO:0000313" key="14">
    <source>
        <dbReference type="EMBL" id="EEW36667.1"/>
    </source>
</evidence>
<evidence type="ECO:0000256" key="1">
    <source>
        <dbReference type="ARBA" id="ARBA00002919"/>
    </source>
</evidence>
<dbReference type="PANTHER" id="PTHR43765:SF2">
    <property type="entry name" value="2-DEHYDROPANTOATE 2-REDUCTASE"/>
    <property type="match status" value="1"/>
</dbReference>
<dbReference type="InterPro" id="IPR008927">
    <property type="entry name" value="6-PGluconate_DH-like_C_sf"/>
</dbReference>
<dbReference type="EC" id="1.1.1.169" evidence="4 11"/>
<dbReference type="InterPro" id="IPR013328">
    <property type="entry name" value="6PGD_dom2"/>
</dbReference>
<dbReference type="HOGENOM" id="CLU_031468_0_0_9"/>
<evidence type="ECO:0000256" key="6">
    <source>
        <dbReference type="ARBA" id="ARBA00022655"/>
    </source>
</evidence>
<comment type="pathway">
    <text evidence="2 11">Cofactor biosynthesis; (R)-pantothenate biosynthesis; (R)-pantoate from 3-methyl-2-oxobutanoate: step 2/2.</text>
</comment>
<dbReference type="SUPFAM" id="SSF48179">
    <property type="entry name" value="6-phosphogluconate dehydrogenase C-terminal domain-like"/>
    <property type="match status" value="1"/>
</dbReference>
<evidence type="ECO:0000256" key="10">
    <source>
        <dbReference type="ARBA" id="ARBA00048793"/>
    </source>
</evidence>
<dbReference type="InterPro" id="IPR003710">
    <property type="entry name" value="ApbA"/>
</dbReference>
<proteinExistence type="inferred from homology"/>
<organism evidence="14 15">
    <name type="scientific">Granulicatella adiacens ATCC 49175</name>
    <dbReference type="NCBI Taxonomy" id="638301"/>
    <lineage>
        <taxon>Bacteria</taxon>
        <taxon>Bacillati</taxon>
        <taxon>Bacillota</taxon>
        <taxon>Bacilli</taxon>
        <taxon>Lactobacillales</taxon>
        <taxon>Carnobacteriaceae</taxon>
        <taxon>Granulicatella</taxon>
    </lineage>
</organism>
<dbReference type="Gene3D" id="1.10.1040.10">
    <property type="entry name" value="N-(1-d-carboxylethyl)-l-norvaline Dehydrogenase, domain 2"/>
    <property type="match status" value="1"/>
</dbReference>
<dbReference type="InterPro" id="IPR013752">
    <property type="entry name" value="KPA_reductase"/>
</dbReference>
<evidence type="ECO:0000256" key="9">
    <source>
        <dbReference type="ARBA" id="ARBA00032024"/>
    </source>
</evidence>
<evidence type="ECO:0000256" key="5">
    <source>
        <dbReference type="ARBA" id="ARBA00019465"/>
    </source>
</evidence>
<dbReference type="Gene3D" id="3.40.50.720">
    <property type="entry name" value="NAD(P)-binding Rossmann-like Domain"/>
    <property type="match status" value="1"/>
</dbReference>
<keyword evidence="8 11" id="KW-0560">Oxidoreductase</keyword>
<dbReference type="GO" id="GO:0005737">
    <property type="term" value="C:cytoplasm"/>
    <property type="evidence" value="ECO:0007669"/>
    <property type="project" value="TreeGrafter"/>
</dbReference>
<dbReference type="GO" id="GO:0050661">
    <property type="term" value="F:NADP binding"/>
    <property type="evidence" value="ECO:0007669"/>
    <property type="project" value="TreeGrafter"/>
</dbReference>
<keyword evidence="6 11" id="KW-0566">Pantothenate biosynthesis</keyword>
<feature type="domain" description="Ketopantoate reductase N-terminal" evidence="12">
    <location>
        <begin position="3"/>
        <end position="150"/>
    </location>
</feature>
<dbReference type="GO" id="GO:0008677">
    <property type="term" value="F:2-dehydropantoate 2-reductase activity"/>
    <property type="evidence" value="ECO:0007669"/>
    <property type="project" value="UniProtKB-EC"/>
</dbReference>
<evidence type="ECO:0000259" key="13">
    <source>
        <dbReference type="Pfam" id="PF08546"/>
    </source>
</evidence>